<evidence type="ECO:0000313" key="2">
    <source>
        <dbReference type="EMBL" id="RLV71815.1"/>
    </source>
</evidence>
<reference evidence="2 3" key="1">
    <citation type="journal article" date="2018" name="J. Biol. Chem.">
        <title>Discovery of the actinoplanic acid pathway in Streptomyces rapamycinicus reveals a genetically conserved synergism with rapamycin.</title>
        <authorList>
            <person name="Mrak P."/>
            <person name="Krastel P."/>
            <person name="Pivk Lukancic P."/>
            <person name="Tao J."/>
            <person name="Pistorius D."/>
            <person name="Moore C.M."/>
        </authorList>
    </citation>
    <scope>NUCLEOTIDE SEQUENCE [LARGE SCALE GENOMIC DNA]</scope>
    <source>
        <strain evidence="2 3">NRRL 5491</strain>
    </source>
</reference>
<dbReference type="HOGENOM" id="CLU_033319_2_1_11"/>
<dbReference type="RefSeq" id="WP_020874825.1">
    <property type="nucleotide sequence ID" value="NC_022785.1"/>
</dbReference>
<dbReference type="GO" id="GO:0071513">
    <property type="term" value="C:phosphopantothenoylcysteine decarboxylase complex"/>
    <property type="evidence" value="ECO:0007669"/>
    <property type="project" value="TreeGrafter"/>
</dbReference>
<organism evidence="2 3">
    <name type="scientific">Streptomyces rapamycinicus (strain ATCC 29253 / DSM 41530 / NRRL 5491 / AYB-994)</name>
    <name type="common">Streptomyces hygroscopicus (strain ATCC 29253)</name>
    <dbReference type="NCBI Taxonomy" id="1343740"/>
    <lineage>
        <taxon>Bacteria</taxon>
        <taxon>Bacillati</taxon>
        <taxon>Actinomycetota</taxon>
        <taxon>Actinomycetes</taxon>
        <taxon>Kitasatosporales</taxon>
        <taxon>Streptomycetaceae</taxon>
        <taxon>Streptomyces</taxon>
        <taxon>Streptomyces violaceusniger group</taxon>
    </lineage>
</organism>
<dbReference type="STRING" id="1343740.M271_49925"/>
<dbReference type="Pfam" id="PF02441">
    <property type="entry name" value="Flavoprotein"/>
    <property type="match status" value="1"/>
</dbReference>
<accession>A0A0A0NUQ2</accession>
<comment type="caution">
    <text evidence="2">The sequence shown here is derived from an EMBL/GenBank/DDBJ whole genome shotgun (WGS) entry which is preliminary data.</text>
</comment>
<gene>
    <name evidence="2" type="ORF">D3C57_144850</name>
</gene>
<dbReference type="KEGG" id="src:M271_49925"/>
<dbReference type="EMBL" id="QYCY01000004">
    <property type="protein sequence ID" value="RLV71815.1"/>
    <property type="molecule type" value="Genomic_DNA"/>
</dbReference>
<dbReference type="SUPFAM" id="SSF52507">
    <property type="entry name" value="Homo-oligomeric flavin-containing Cys decarboxylases, HFCD"/>
    <property type="match status" value="1"/>
</dbReference>
<dbReference type="PANTHER" id="PTHR14359">
    <property type="entry name" value="HOMO-OLIGOMERIC FLAVIN CONTAINING CYS DECARBOXYLASE FAMILY"/>
    <property type="match status" value="1"/>
</dbReference>
<sequence length="222" mass="23274">MHGAHHGPRAAAPDDQCTPTALRPPPCGVQRLLYVGTGALSVAHAPFWLNWLRMSYPSLDVRTVLTRSAERFVTPGALAPIARQEVLRDAWPDGPVVHAPHVEFTEWAQAVVVHPASMHFLARLAQGLADTPVLLALQCATVPVALAPSLPPGGLASPAYRRHLAALAERPNMAIVPPVPGLSTTTGRTDAAVAAPLGELMAALERLRAAPDGAAGTAEAPR</sequence>
<dbReference type="GO" id="GO:0004633">
    <property type="term" value="F:phosphopantothenoylcysteine decarboxylase activity"/>
    <property type="evidence" value="ECO:0007669"/>
    <property type="project" value="TreeGrafter"/>
</dbReference>
<dbReference type="eggNOG" id="COG0452">
    <property type="taxonomic scope" value="Bacteria"/>
</dbReference>
<protein>
    <recommendedName>
        <fullName evidence="1">Flavoprotein domain-containing protein</fullName>
    </recommendedName>
</protein>
<dbReference type="AlphaFoldDB" id="A0A0A0NUQ2"/>
<dbReference type="Proteomes" id="UP000281594">
    <property type="component" value="Unassembled WGS sequence"/>
</dbReference>
<dbReference type="Gene3D" id="3.40.50.1950">
    <property type="entry name" value="Flavin prenyltransferase-like"/>
    <property type="match status" value="1"/>
</dbReference>
<dbReference type="GO" id="GO:0010181">
    <property type="term" value="F:FMN binding"/>
    <property type="evidence" value="ECO:0007669"/>
    <property type="project" value="TreeGrafter"/>
</dbReference>
<proteinExistence type="predicted"/>
<name>A0A0A0NUQ2_STRRN</name>
<dbReference type="InterPro" id="IPR003382">
    <property type="entry name" value="Flavoprotein"/>
</dbReference>
<evidence type="ECO:0000259" key="1">
    <source>
        <dbReference type="Pfam" id="PF02441"/>
    </source>
</evidence>
<dbReference type="InterPro" id="IPR036551">
    <property type="entry name" value="Flavin_trans-like"/>
</dbReference>
<dbReference type="GO" id="GO:0015937">
    <property type="term" value="P:coenzyme A biosynthetic process"/>
    <property type="evidence" value="ECO:0007669"/>
    <property type="project" value="TreeGrafter"/>
</dbReference>
<evidence type="ECO:0000313" key="3">
    <source>
        <dbReference type="Proteomes" id="UP000281594"/>
    </source>
</evidence>
<feature type="domain" description="Flavoprotein" evidence="1">
    <location>
        <begin position="31"/>
        <end position="181"/>
    </location>
</feature>
<dbReference type="PANTHER" id="PTHR14359:SF6">
    <property type="entry name" value="PHOSPHOPANTOTHENOYLCYSTEINE DECARBOXYLASE"/>
    <property type="match status" value="1"/>
</dbReference>